<dbReference type="FunFam" id="2.30.30.40:FF:000119">
    <property type="entry name" value="1-phosphatidylinositol 4,5-bisphosphate phosphodiesterase gamma"/>
    <property type="match status" value="1"/>
</dbReference>
<dbReference type="PROSITE" id="PS50002">
    <property type="entry name" value="SH3"/>
    <property type="match status" value="1"/>
</dbReference>
<evidence type="ECO:0000256" key="2">
    <source>
        <dbReference type="ARBA" id="ARBA00004141"/>
    </source>
</evidence>
<dbReference type="Pfam" id="PF23583">
    <property type="entry name" value="EF_HAND_2_PLCG"/>
    <property type="match status" value="1"/>
</dbReference>
<keyword evidence="16 23" id="KW-0472">Membrane</keyword>
<keyword evidence="4 21" id="KW-0728">SH3 domain</keyword>
<keyword evidence="10 22" id="KW-0378">Hydrolase</keyword>
<feature type="domain" description="PH" evidence="26">
    <location>
        <begin position="1850"/>
        <end position="1964"/>
    </location>
</feature>
<evidence type="ECO:0000256" key="16">
    <source>
        <dbReference type="ARBA" id="ARBA00023136"/>
    </source>
</evidence>
<feature type="transmembrane region" description="Helical" evidence="23">
    <location>
        <begin position="1461"/>
        <end position="1480"/>
    </location>
</feature>
<evidence type="ECO:0000256" key="14">
    <source>
        <dbReference type="ARBA" id="ARBA00022999"/>
    </source>
</evidence>
<feature type="transmembrane region" description="Helical" evidence="23">
    <location>
        <begin position="272"/>
        <end position="294"/>
    </location>
</feature>
<evidence type="ECO:0000313" key="31">
    <source>
        <dbReference type="Proteomes" id="UP000310200"/>
    </source>
</evidence>
<keyword evidence="8" id="KW-0552">Olfaction</keyword>
<accession>A0A4S2L3T4</accession>
<dbReference type="GO" id="GO:0004984">
    <property type="term" value="F:olfactory receptor activity"/>
    <property type="evidence" value="ECO:0007669"/>
    <property type="project" value="InterPro"/>
</dbReference>
<evidence type="ECO:0000256" key="1">
    <source>
        <dbReference type="ARBA" id="ARBA00001913"/>
    </source>
</evidence>
<evidence type="ECO:0000256" key="23">
    <source>
        <dbReference type="SAM" id="Phobius"/>
    </source>
</evidence>
<feature type="transmembrane region" description="Helical" evidence="23">
    <location>
        <begin position="846"/>
        <end position="873"/>
    </location>
</feature>
<dbReference type="GO" id="GO:0009653">
    <property type="term" value="P:anatomical structure morphogenesis"/>
    <property type="evidence" value="ECO:0007669"/>
    <property type="project" value="UniProtKB-ARBA"/>
</dbReference>
<feature type="transmembrane region" description="Helical" evidence="23">
    <location>
        <begin position="329"/>
        <end position="345"/>
    </location>
</feature>
<dbReference type="InterPro" id="IPR017946">
    <property type="entry name" value="PLC-like_Pdiesterase_TIM-brl"/>
</dbReference>
<organism evidence="30 31">
    <name type="scientific">Temnothorax longispinosus</name>
    <dbReference type="NCBI Taxonomy" id="300112"/>
    <lineage>
        <taxon>Eukaryota</taxon>
        <taxon>Metazoa</taxon>
        <taxon>Ecdysozoa</taxon>
        <taxon>Arthropoda</taxon>
        <taxon>Hexapoda</taxon>
        <taxon>Insecta</taxon>
        <taxon>Pterygota</taxon>
        <taxon>Neoptera</taxon>
        <taxon>Endopterygota</taxon>
        <taxon>Hymenoptera</taxon>
        <taxon>Apocrita</taxon>
        <taxon>Aculeata</taxon>
        <taxon>Formicoidea</taxon>
        <taxon>Formicidae</taxon>
        <taxon>Myrmicinae</taxon>
        <taxon>Temnothorax</taxon>
    </lineage>
</organism>
<dbReference type="InterPro" id="IPR001192">
    <property type="entry name" value="PI-PLC_fam"/>
</dbReference>
<dbReference type="InterPro" id="IPR001452">
    <property type="entry name" value="SH3_domain"/>
</dbReference>
<dbReference type="SUPFAM" id="SSF55550">
    <property type="entry name" value="SH2 domain"/>
    <property type="match status" value="2"/>
</dbReference>
<feature type="transmembrane region" description="Helical" evidence="23">
    <location>
        <begin position="171"/>
        <end position="192"/>
    </location>
</feature>
<evidence type="ECO:0000259" key="27">
    <source>
        <dbReference type="PROSITE" id="PS50004"/>
    </source>
</evidence>
<evidence type="ECO:0000259" key="26">
    <source>
        <dbReference type="PROSITE" id="PS50003"/>
    </source>
</evidence>
<feature type="transmembrane region" description="Helical" evidence="23">
    <location>
        <begin position="28"/>
        <end position="48"/>
    </location>
</feature>
<feature type="transmembrane region" description="Helical" evidence="23">
    <location>
        <begin position="1492"/>
        <end position="1513"/>
    </location>
</feature>
<feature type="transmembrane region" description="Helical" evidence="23">
    <location>
        <begin position="454"/>
        <end position="472"/>
    </location>
</feature>
<feature type="transmembrane region" description="Helical" evidence="23">
    <location>
        <begin position="1311"/>
        <end position="1329"/>
    </location>
</feature>
<feature type="transmembrane region" description="Helical" evidence="23">
    <location>
        <begin position="566"/>
        <end position="585"/>
    </location>
</feature>
<feature type="transmembrane region" description="Helical" evidence="23">
    <location>
        <begin position="1604"/>
        <end position="1623"/>
    </location>
</feature>
<dbReference type="InterPro" id="IPR001711">
    <property type="entry name" value="PLipase_C_Pinositol-sp_Y"/>
</dbReference>
<gene>
    <name evidence="30" type="ORF">DBV15_05344</name>
</gene>
<dbReference type="PROSITE" id="PS50008">
    <property type="entry name" value="PIPLC_Y_DOMAIN"/>
    <property type="match status" value="1"/>
</dbReference>
<dbReference type="PANTHER" id="PTHR10336:SF159">
    <property type="entry name" value="1-PHOSPHATIDYLINOSITOL 4,5-BISPHOSPHATE PHOSPHODIESTERASE GAMMA"/>
    <property type="match status" value="1"/>
</dbReference>
<evidence type="ECO:0000256" key="6">
    <source>
        <dbReference type="ARBA" id="ARBA00022606"/>
    </source>
</evidence>
<dbReference type="CDD" id="cd00275">
    <property type="entry name" value="C2_PLC_like"/>
    <property type="match status" value="1"/>
</dbReference>
<dbReference type="Pfam" id="PF02949">
    <property type="entry name" value="7tm_6"/>
    <property type="match status" value="7"/>
</dbReference>
<dbReference type="Gene3D" id="2.30.29.30">
    <property type="entry name" value="Pleckstrin-homology domain (PH domain)/Phosphotyrosine-binding domain (PTB)"/>
    <property type="match status" value="1"/>
</dbReference>
<evidence type="ECO:0000256" key="10">
    <source>
        <dbReference type="ARBA" id="ARBA00022801"/>
    </source>
</evidence>
<evidence type="ECO:0000256" key="5">
    <source>
        <dbReference type="ARBA" id="ARBA00022553"/>
    </source>
</evidence>
<dbReference type="GO" id="GO:0005509">
    <property type="term" value="F:calcium ion binding"/>
    <property type="evidence" value="ECO:0007669"/>
    <property type="project" value="InterPro"/>
</dbReference>
<dbReference type="InterPro" id="IPR004117">
    <property type="entry name" value="7tm6_olfct_rcpt"/>
</dbReference>
<dbReference type="FunFam" id="3.30.505.10:FF:000009">
    <property type="entry name" value="1-phosphatidylinositol 4,5-bisphosphate phosphodiesterase gamma"/>
    <property type="match status" value="1"/>
</dbReference>
<dbReference type="PRINTS" id="PR00390">
    <property type="entry name" value="PHPHLIPASEC"/>
</dbReference>
<keyword evidence="12 22" id="KW-0442">Lipid degradation</keyword>
<dbReference type="EMBL" id="QBLH01000271">
    <property type="protein sequence ID" value="TGZ56876.1"/>
    <property type="molecule type" value="Genomic_DNA"/>
</dbReference>
<feature type="transmembrane region" description="Helical" evidence="23">
    <location>
        <begin position="1552"/>
        <end position="1573"/>
    </location>
</feature>
<dbReference type="Pfam" id="PF00168">
    <property type="entry name" value="C2"/>
    <property type="match status" value="1"/>
</dbReference>
<feature type="domain" description="C2" evidence="27">
    <location>
        <begin position="2872"/>
        <end position="3002"/>
    </location>
</feature>
<keyword evidence="6" id="KW-0716">Sensory transduction</keyword>
<dbReference type="Gene3D" id="2.60.40.150">
    <property type="entry name" value="C2 domain"/>
    <property type="match status" value="1"/>
</dbReference>
<dbReference type="EC" id="3.1.4.11" evidence="3 22"/>
<feature type="transmembrane region" description="Helical" evidence="23">
    <location>
        <begin position="300"/>
        <end position="317"/>
    </location>
</feature>
<evidence type="ECO:0000256" key="20">
    <source>
        <dbReference type="PROSITE-ProRule" id="PRU00191"/>
    </source>
</evidence>
<dbReference type="PROSITE" id="PS50222">
    <property type="entry name" value="EF_HAND_2"/>
    <property type="match status" value="1"/>
</dbReference>
<dbReference type="SUPFAM" id="SSF50729">
    <property type="entry name" value="PH domain-like"/>
    <property type="match status" value="1"/>
</dbReference>
<keyword evidence="31" id="KW-1185">Reference proteome</keyword>
<dbReference type="GO" id="GO:0032587">
    <property type="term" value="C:ruffle membrane"/>
    <property type="evidence" value="ECO:0007669"/>
    <property type="project" value="TreeGrafter"/>
</dbReference>
<keyword evidence="7 23" id="KW-0812">Transmembrane</keyword>
<dbReference type="InterPro" id="IPR001849">
    <property type="entry name" value="PH_domain"/>
</dbReference>
<dbReference type="Pfam" id="PF00018">
    <property type="entry name" value="SH3_1"/>
    <property type="match status" value="1"/>
</dbReference>
<feature type="transmembrane region" description="Helical" evidence="23">
    <location>
        <begin position="1214"/>
        <end position="1233"/>
    </location>
</feature>
<dbReference type="InterPro" id="IPR011992">
    <property type="entry name" value="EF-hand-dom_pair"/>
</dbReference>
<feature type="transmembrane region" description="Helical" evidence="23">
    <location>
        <begin position="60"/>
        <end position="77"/>
    </location>
</feature>
<feature type="domain" description="PI-PLC Y-box" evidence="28">
    <location>
        <begin position="2761"/>
        <end position="2877"/>
    </location>
</feature>
<dbReference type="GO" id="GO:0051209">
    <property type="term" value="P:release of sequestered calcium ion into cytosol"/>
    <property type="evidence" value="ECO:0007669"/>
    <property type="project" value="TreeGrafter"/>
</dbReference>
<comment type="catalytic activity">
    <reaction evidence="19">
        <text>a 1,2-diacyl-sn-glycero-3-phospho-(1D-myo-inositol-4,5-bisphosphate) + H2O = 1D-myo-inositol 1,4,5-trisphosphate + a 1,2-diacyl-sn-glycerol + H(+)</text>
        <dbReference type="Rhea" id="RHEA:33179"/>
        <dbReference type="ChEBI" id="CHEBI:15377"/>
        <dbReference type="ChEBI" id="CHEBI:15378"/>
        <dbReference type="ChEBI" id="CHEBI:17815"/>
        <dbReference type="ChEBI" id="CHEBI:58456"/>
        <dbReference type="ChEBI" id="CHEBI:203600"/>
        <dbReference type="EC" id="3.1.4.11"/>
    </reaction>
    <physiologicalReaction direction="left-to-right" evidence="19">
        <dbReference type="Rhea" id="RHEA:33180"/>
    </physiologicalReaction>
</comment>
<protein>
    <recommendedName>
        <fullName evidence="3 22">Phosphoinositide phospholipase C</fullName>
        <ecNumber evidence="3 22">3.1.4.11</ecNumber>
    </recommendedName>
</protein>
<reference evidence="30 31" key="1">
    <citation type="journal article" date="2019" name="Philos. Trans. R. Soc. Lond., B, Biol. Sci.">
        <title>Ant behaviour and brain gene expression of defending hosts depend on the ecological success of the intruding social parasite.</title>
        <authorList>
            <person name="Kaur R."/>
            <person name="Stoldt M."/>
            <person name="Jongepier E."/>
            <person name="Feldmeyer B."/>
            <person name="Menzel F."/>
            <person name="Bornberg-Bauer E."/>
            <person name="Foitzik S."/>
        </authorList>
    </citation>
    <scope>NUCLEOTIDE SEQUENCE [LARGE SCALE GENOMIC DNA]</scope>
    <source>
        <tissue evidence="30">Whole body</tissue>
    </source>
</reference>
<feature type="transmembrane region" description="Helical" evidence="23">
    <location>
        <begin position="1164"/>
        <end position="1187"/>
    </location>
</feature>
<feature type="transmembrane region" description="Helical" evidence="23">
    <location>
        <begin position="791"/>
        <end position="813"/>
    </location>
</feature>
<evidence type="ECO:0000259" key="25">
    <source>
        <dbReference type="PROSITE" id="PS50002"/>
    </source>
</evidence>
<dbReference type="InterPro" id="IPR011993">
    <property type="entry name" value="PH-like_dom_sf"/>
</dbReference>
<dbReference type="PROSITE" id="PS50007">
    <property type="entry name" value="PIPLC_X_DOMAIN"/>
    <property type="match status" value="1"/>
</dbReference>
<dbReference type="SUPFAM" id="SSF50044">
    <property type="entry name" value="SH3-domain"/>
    <property type="match status" value="1"/>
</dbReference>
<dbReference type="FunFam" id="2.60.40.150:FF:000199">
    <property type="entry name" value="1-phosphatidylinositol 4,5-bisphosphate phosphodiesterase gamma"/>
    <property type="match status" value="1"/>
</dbReference>
<dbReference type="PRINTS" id="PR00401">
    <property type="entry name" value="SH2DOMAIN"/>
</dbReference>
<evidence type="ECO:0000256" key="17">
    <source>
        <dbReference type="ARBA" id="ARBA00023170"/>
    </source>
</evidence>
<evidence type="ECO:0000259" key="28">
    <source>
        <dbReference type="PROSITE" id="PS50008"/>
    </source>
</evidence>
<dbReference type="InterPro" id="IPR002048">
    <property type="entry name" value="EF_hand_dom"/>
</dbReference>
<dbReference type="InterPro" id="IPR000980">
    <property type="entry name" value="SH2"/>
</dbReference>
<dbReference type="InterPro" id="IPR035024">
    <property type="entry name" value="PLC-gamma_N-SH2"/>
</dbReference>
<dbReference type="GO" id="GO:0005549">
    <property type="term" value="F:odorant binding"/>
    <property type="evidence" value="ECO:0007669"/>
    <property type="project" value="InterPro"/>
</dbReference>
<dbReference type="InterPro" id="IPR036860">
    <property type="entry name" value="SH2_dom_sf"/>
</dbReference>
<dbReference type="GO" id="GO:0048468">
    <property type="term" value="P:cell development"/>
    <property type="evidence" value="ECO:0007669"/>
    <property type="project" value="UniProtKB-ARBA"/>
</dbReference>
<feature type="transmembrane region" description="Helical" evidence="23">
    <location>
        <begin position="1102"/>
        <end position="1120"/>
    </location>
</feature>
<feature type="transmembrane region" description="Helical" evidence="23">
    <location>
        <begin position="920"/>
        <end position="938"/>
    </location>
</feature>
<dbReference type="PANTHER" id="PTHR10336">
    <property type="entry name" value="PHOSPHOINOSITIDE-SPECIFIC PHOSPHOLIPASE C FAMILY PROTEIN"/>
    <property type="match status" value="1"/>
</dbReference>
<evidence type="ECO:0000256" key="13">
    <source>
        <dbReference type="ARBA" id="ARBA00022989"/>
    </source>
</evidence>
<dbReference type="SMART" id="SM00239">
    <property type="entry name" value="C2"/>
    <property type="match status" value="1"/>
</dbReference>
<comment type="caution">
    <text evidence="30">The sequence shown here is derived from an EMBL/GenBank/DDBJ whole genome shotgun (WGS) entry which is preliminary data.</text>
</comment>
<dbReference type="InterPro" id="IPR036028">
    <property type="entry name" value="SH3-like_dom_sf"/>
</dbReference>
<evidence type="ECO:0000256" key="12">
    <source>
        <dbReference type="ARBA" id="ARBA00022963"/>
    </source>
</evidence>
<dbReference type="InterPro" id="IPR056586">
    <property type="entry name" value="EF-hand_PLCG1"/>
</dbReference>
<evidence type="ECO:0000256" key="19">
    <source>
        <dbReference type="ARBA" id="ARBA00023674"/>
    </source>
</evidence>
<dbReference type="SMART" id="SM00326">
    <property type="entry name" value="SH3"/>
    <property type="match status" value="1"/>
</dbReference>
<dbReference type="InterPro" id="IPR057061">
    <property type="entry name" value="PLCG_EF-hand_2"/>
</dbReference>
<feature type="domain" description="EF-hand" evidence="29">
    <location>
        <begin position="2009"/>
        <end position="2044"/>
    </location>
</feature>
<name>A0A4S2L3T4_9HYME</name>
<dbReference type="GO" id="GO:0046488">
    <property type="term" value="P:phosphatidylinositol metabolic process"/>
    <property type="evidence" value="ECO:0007669"/>
    <property type="project" value="TreeGrafter"/>
</dbReference>
<dbReference type="PROSITE" id="PS50001">
    <property type="entry name" value="SH2"/>
    <property type="match status" value="2"/>
</dbReference>
<dbReference type="Pfam" id="PF00017">
    <property type="entry name" value="SH2"/>
    <property type="match status" value="2"/>
</dbReference>
<dbReference type="Pfam" id="PF00388">
    <property type="entry name" value="PI-PLC-X"/>
    <property type="match status" value="1"/>
</dbReference>
<evidence type="ECO:0000256" key="4">
    <source>
        <dbReference type="ARBA" id="ARBA00022443"/>
    </source>
</evidence>
<evidence type="ECO:0000256" key="18">
    <source>
        <dbReference type="ARBA" id="ARBA00023224"/>
    </source>
</evidence>
<dbReference type="CDD" id="cd08592">
    <property type="entry name" value="PI-PLCc_gamma"/>
    <property type="match status" value="1"/>
</dbReference>
<feature type="domain" description="SH2" evidence="24">
    <location>
        <begin position="2373"/>
        <end position="2474"/>
    </location>
</feature>
<dbReference type="CDD" id="cd09932">
    <property type="entry name" value="SH2_C-SH2_PLC_gamma_like"/>
    <property type="match status" value="1"/>
</dbReference>
<feature type="transmembrane region" description="Helical" evidence="23">
    <location>
        <begin position="119"/>
        <end position="144"/>
    </location>
</feature>
<dbReference type="CDD" id="cd11825">
    <property type="entry name" value="SH3_PLCgamma"/>
    <property type="match status" value="1"/>
</dbReference>
<dbReference type="PROSITE" id="PS50003">
    <property type="entry name" value="PH_DOMAIN"/>
    <property type="match status" value="1"/>
</dbReference>
<dbReference type="InterPro" id="IPR000008">
    <property type="entry name" value="C2_dom"/>
</dbReference>
<sequence>MIIHYYDVVYKISSLTGMWPYLRPKTRALRVALLTAALLTILIPQLAYQFMCKRNLHCTFQAMTAYLLSIVALLKVYTFQFNTRTFKGLTQPLFWAWKELNTSEEYEIMKSYAANGRRFSLVYSVYCFAAIMVFMSMSLIPYTLDIVLPLNESRPVLPPYRGYYFVDIREYFFQIFWHAVVAWEIVIAGIIAHDCLFVTYVEHVCSMFAITGFHYEHLFHDCEKKIEFMPSINSDATYSKRVAFLVRKHREALEYAQLLEDTFTVPFAMQMLIVTIGMSITLLQVRLIIIIIILTRSETPNLGTMYSNVIFFVLQITQDTSDILEATRYVFYIVGQLIHLFFLSFEGQRLIDHSHQIHDKMYSSSWYKASMKLQKIVVLVMMRSFHPSFLSAGKIYIFSLQSFTMKLSSLTGQWPYQRPITRLICVILMTLSTMSMIIPQIAKFFTCQGNLQCIFHTMSSYILTTITLVKLYTCYFNRCKMKVLIDQLFVDWNELETPEEYEIMKRYAKNGRRYSLGYSLYYYFGVYVFISMSLIPQMLDVVLPLNESRPILPTYPGYYFVDERKYFFYIFSHSIMAWEIAVTVIVTHDCMLLTYIEHVCSIFALVGFRFERLIYNDAMKVLHSHISDAYRKRIAFSVYTHRKALKFAQLIGDTFSLTLTIQLALNTIMISITLLQVTQRKASILEMIRYVMYVVGQLIHIFFLSFEGQKLIDHSLQTRDKIALFKRYSYNSLWYETPTKSQRMLMFVMQKSLQPIFLSASKIFIFSMENFTMKLSSVSGQWPYQRPITRLICVILMTLSTISMIIPQMKILIDQLFVDWNELETPEEYEIMKRYAMNGRRYSLGYSLYCYFAVYVFMSVSLIPQVLDIVLPLNESRPILPTYPGYYFVDERKYFFYIFSHAIMAWEIAMTGIVTHDCILLTYIEHVCSIFALVGFRFERLMYLSKRNNNDPVNISHSYASDTYRKRIAFSITQQDAGILEVIRYAMYVIGQLIHLFCLSFEGQKLIDHSLQTRDKIYNSLWYETPTKSQRMLLFVMQKSLQPIFLSAGKIYIFSMENFTMWPYQRPKTRLLCVGLVTLSTFSMNVPQMARFVTCDKDLQCIFETMTSFMLATMSLVKLYTCYLNRYKMKELTDHLFVDWNALETSEEHKIMTKYAKNGRRYSLGYSLYCFVALCLFLSMSLIPQVLDVVLPLNKSRPILLTYPGYYFVDEREYFFYIFLHAVVAWEIAITGLVAHDCIFVTYVEHVCSMFAIVGFRFEHLFCNQCNNQVKTIDTDNTNDTPCKRVAFIVHAHREALRYAQLLEDTFNVPFAMQILIVTIGMSITLLQIKRVALTTLQNIKIDIFCAFFAKMMQQNDSSNFLETMRYALYVIGELIHLFFLSFEGQKLIDHSLQIRDKMYNSCWYKVSIKSQKLIILVMIRGLRLSFLSAGKVYIFSLESFTTKMSSLAGQWPYQNSKTKLIYLSLVTLSTFSIIIPQMAKFVVCDGDLQCIFQTLAAYILAIVALVKLYTCYFNQYKMKVLMDRLFVEWKELKTPEEQEIMKRYAENCRRYSLGYSLYMFTTVFLFMCMSLIPPLLDIVLPLNESRPALPVHPGYYFVDEEEYFIYIFLHGLVAWEIAVIGVMAHDCMLLTYIEHVCSILALVGFRFERLMYKRNDAVKALHSHVHITQRNASVFIVVRYVAYVLSQLIHLFCLSFEGQKLIDHSLQTRDKIYNSLWYETPAKSQRMLLFVMEKAVHPIFLSACKIYIFSMENFSLVRERSDIAMRARYAIAASLCKLRCHTSWYSHLWNNYTMRFCFDNLLIDDLLTLKWREQAILIIQVRHTYYITASTYNSSKMNGIIPEMEQIISQLERGTVVTRFFPRKRPEKKTLMIRRETRQIVWSRSATFRPFDGSVEIREFKEVRIGKQSKDFEKWPEDAKRIENLRCFVVYYGSEFRLKTLSISALSEKECELWVKGLRHLVQDTINAPYPLQVERWLRKEFYAMENSHETVTLKDVKAFLPRVNCKIATNRLRELFQEVDTRNRNELGFDDFVILYHKLMFDQNNLADWHKLLNYSKTGQTVTLQEFQNFLITEQQDSLGNNESEVSRFIREYLQDSQRDIQEPYFTFSEFIDYLFSKHNDIWNQEFNQVSQDMTRPLAYYWIASSHNTYLLGDQISSESSCQAYVRALRAGCRCIELDCWDGPDGMPFIFHGHTLTTKIKFLDVIKTIKEHAFATSEYPVILSIEDNCTLPQQRKMATTMQEVFGDMLLVQPVDKNETCLPSPYALRRKILLKHKKLPDGVDESSFLVRNDESRQEMDLRNTVKNGILYLEDPVDREWNPHFFVLTQQKLFYTDTFSRAPETEHDDDEESGVRRSLDGAQNDELHFGEKWFHGKLARGREEAEELLRRYSYLGDGTFLVRQCVTFVGDYCLSFWRKGKVNHCRIKLKQEMGQTQYYLIDTNCFDSLYSLITHYRNNPLRSQEFLITLQEPVPQPNKHEEKEWWHPECTRIAAEEMLKRIPTDGAFLVRPSENNCYAISFRAEKKIKHCKIKLEGRLYTTGTVEFESLVELVSYYERHPLFKKIKLSHPVNKDIIKRMDLDNDDGSYGIPGYMDPTSFTNVNSQVTVKAIYDYKARRDDELTLVKHAIITNVNPQSGGWWRGDYGGKKQHWFPANYVEQIDQQEIQADSADSMMLGSLQKGSLDIMGAVVELTVGERPGLEWILRIQNPSMCSVFEVATPLQDTALEWMSSIKETAQNASVRESQHKEMERAWRIAKEMSNLIVYCRSVAFNIERIRTKGFTFNEMSSFPETKAEKLMCQQENKFFIKYHQIQFSRVYPKGQRIDSSNYNPVPMWNSGCQMVALNYQTGDKSMQLNQAKFKENGNCGYLLKPEFMFRDDFNPYDKNTLYGVESLKISLKIIGARHLMRSGRGTASPSVEIEIIGADFDSGTKLTTKTIQDNGFNPMWNETCEFEVFNPYFALIRFLVQDEDMFGDNNFIGQATYPVRCLRTGYRSVPLKNVYNEDLELASLLVHVNITTLSVHNA</sequence>
<keyword evidence="9" id="KW-0677">Repeat</keyword>
<keyword evidence="5" id="KW-0597">Phosphoprotein</keyword>
<feature type="transmembrane region" description="Helical" evidence="23">
    <location>
        <begin position="376"/>
        <end position="399"/>
    </location>
</feature>
<dbReference type="InterPro" id="IPR035892">
    <property type="entry name" value="C2_domain_sf"/>
</dbReference>
<keyword evidence="15 22" id="KW-0443">Lipid metabolism</keyword>
<dbReference type="Gene3D" id="3.30.505.10">
    <property type="entry name" value="SH2 domain"/>
    <property type="match status" value="2"/>
</dbReference>
<dbReference type="CDD" id="cd10341">
    <property type="entry name" value="SH2_N-SH2_PLC_gamma_like"/>
    <property type="match status" value="1"/>
</dbReference>
<feature type="transmembrane region" description="Helical" evidence="23">
    <location>
        <begin position="420"/>
        <end position="442"/>
    </location>
</feature>
<keyword evidence="11" id="KW-0106">Calcium</keyword>
<comment type="cofactor">
    <cofactor evidence="1">
        <name>Ca(2+)</name>
        <dbReference type="ChEBI" id="CHEBI:29108"/>
    </cofactor>
</comment>
<feature type="transmembrane region" description="Helical" evidence="23">
    <location>
        <begin position="687"/>
        <end position="706"/>
    </location>
</feature>
<proteinExistence type="predicted"/>
<dbReference type="Pfam" id="PF00387">
    <property type="entry name" value="PI-PLC-Y"/>
    <property type="match status" value="1"/>
</dbReference>
<evidence type="ECO:0000256" key="9">
    <source>
        <dbReference type="ARBA" id="ARBA00022737"/>
    </source>
</evidence>
<keyword evidence="13 23" id="KW-1133">Transmembrane helix</keyword>
<dbReference type="GO" id="GO:0010634">
    <property type="term" value="P:positive regulation of epithelial cell migration"/>
    <property type="evidence" value="ECO:0007669"/>
    <property type="project" value="TreeGrafter"/>
</dbReference>
<dbReference type="InterPro" id="IPR035023">
    <property type="entry name" value="PLC-gamma_C-SH2"/>
</dbReference>
<dbReference type="SUPFAM" id="SSF51695">
    <property type="entry name" value="PLC-like phosphodiesterases"/>
    <property type="match status" value="1"/>
</dbReference>
<evidence type="ECO:0000256" key="7">
    <source>
        <dbReference type="ARBA" id="ARBA00022692"/>
    </source>
</evidence>
<feature type="domain" description="SH3" evidence="25">
    <location>
        <begin position="2604"/>
        <end position="2664"/>
    </location>
</feature>
<evidence type="ECO:0000256" key="11">
    <source>
        <dbReference type="ARBA" id="ARBA00022837"/>
    </source>
</evidence>
<keyword evidence="17" id="KW-0675">Receptor</keyword>
<dbReference type="Gene3D" id="3.20.20.190">
    <property type="entry name" value="Phosphatidylinositol (PI) phosphodiesterase"/>
    <property type="match status" value="2"/>
</dbReference>
<dbReference type="GO" id="GO:0048015">
    <property type="term" value="P:phosphatidylinositol-mediated signaling"/>
    <property type="evidence" value="ECO:0007669"/>
    <property type="project" value="TreeGrafter"/>
</dbReference>
<feature type="transmembrane region" description="Helical" evidence="23">
    <location>
        <begin position="655"/>
        <end position="675"/>
    </location>
</feature>
<dbReference type="Pfam" id="PF23329">
    <property type="entry name" value="EF_HAND_1_PLCG"/>
    <property type="match status" value="1"/>
</dbReference>
<dbReference type="SMART" id="SM00148">
    <property type="entry name" value="PLCXc"/>
    <property type="match status" value="1"/>
</dbReference>
<dbReference type="SUPFAM" id="SSF49562">
    <property type="entry name" value="C2 domain (Calcium/lipid-binding domain, CaLB)"/>
    <property type="match status" value="1"/>
</dbReference>
<dbReference type="SMART" id="SM00149">
    <property type="entry name" value="PLCYc"/>
    <property type="match status" value="1"/>
</dbReference>
<dbReference type="CDD" id="cd13362">
    <property type="entry name" value="PH_PLC_gamma"/>
    <property type="match status" value="1"/>
</dbReference>
<evidence type="ECO:0000256" key="3">
    <source>
        <dbReference type="ARBA" id="ARBA00012368"/>
    </source>
</evidence>
<dbReference type="GO" id="GO:0004435">
    <property type="term" value="F:phosphatidylinositol-4,5-bisphosphate phospholipase C activity"/>
    <property type="evidence" value="ECO:0007669"/>
    <property type="project" value="UniProtKB-EC"/>
</dbReference>
<comment type="subcellular location">
    <subcellularLocation>
        <location evidence="2">Membrane</location>
        <topology evidence="2">Multi-pass membrane protein</topology>
    </subcellularLocation>
</comment>
<dbReference type="SUPFAM" id="SSF47473">
    <property type="entry name" value="EF-hand"/>
    <property type="match status" value="1"/>
</dbReference>
<evidence type="ECO:0000259" key="24">
    <source>
        <dbReference type="PROSITE" id="PS50001"/>
    </source>
</evidence>
<feature type="transmembrane region" description="Helical" evidence="23">
    <location>
        <begin position="1071"/>
        <end position="1090"/>
    </location>
</feature>
<dbReference type="Gene3D" id="1.10.238.10">
    <property type="entry name" value="EF-hand"/>
    <property type="match status" value="2"/>
</dbReference>
<evidence type="ECO:0000313" key="30">
    <source>
        <dbReference type="EMBL" id="TGZ56876.1"/>
    </source>
</evidence>
<evidence type="ECO:0000256" key="15">
    <source>
        <dbReference type="ARBA" id="ARBA00023098"/>
    </source>
</evidence>
<dbReference type="CDD" id="cd16201">
    <property type="entry name" value="EFh_PI-PLCgamma"/>
    <property type="match status" value="1"/>
</dbReference>
<dbReference type="GO" id="GO:0016042">
    <property type="term" value="P:lipid catabolic process"/>
    <property type="evidence" value="ECO:0007669"/>
    <property type="project" value="UniProtKB-KW"/>
</dbReference>
<evidence type="ECO:0000256" key="8">
    <source>
        <dbReference type="ARBA" id="ARBA00022725"/>
    </source>
</evidence>
<dbReference type="InterPro" id="IPR000909">
    <property type="entry name" value="PLipase_C_PInositol-sp_X_dom"/>
</dbReference>
<dbReference type="STRING" id="300112.A0A4S2L3T4"/>
<keyword evidence="18" id="KW-0807">Transducer</keyword>
<feature type="domain" description="SH2" evidence="24">
    <location>
        <begin position="2485"/>
        <end position="2572"/>
    </location>
</feature>
<feature type="transmembrane region" description="Helical" evidence="23">
    <location>
        <begin position="520"/>
        <end position="539"/>
    </location>
</feature>
<feature type="transmembrane region" description="Helical" evidence="23">
    <location>
        <begin position="1414"/>
        <end position="1435"/>
    </location>
</feature>
<dbReference type="FunFam" id="3.30.505.10:FF:000011">
    <property type="entry name" value="1-phosphatidylinositol 4,5-bisphosphate phosphodiesterase gamma"/>
    <property type="match status" value="1"/>
</dbReference>
<dbReference type="PROSITE" id="PS50004">
    <property type="entry name" value="C2"/>
    <property type="match status" value="1"/>
</dbReference>
<evidence type="ECO:0000256" key="21">
    <source>
        <dbReference type="PROSITE-ProRule" id="PRU00192"/>
    </source>
</evidence>
<dbReference type="Gene3D" id="2.30.30.40">
    <property type="entry name" value="SH3 Domains"/>
    <property type="match status" value="1"/>
</dbReference>
<dbReference type="Proteomes" id="UP000310200">
    <property type="component" value="Unassembled WGS sequence"/>
</dbReference>
<dbReference type="SMART" id="SM00252">
    <property type="entry name" value="SH2"/>
    <property type="match status" value="2"/>
</dbReference>
<feature type="transmembrane region" description="Helical" evidence="23">
    <location>
        <begin position="894"/>
        <end position="914"/>
    </location>
</feature>
<evidence type="ECO:0000256" key="22">
    <source>
        <dbReference type="RuleBase" id="RU361133"/>
    </source>
</evidence>
<keyword evidence="14 20" id="KW-0727">SH2 domain</keyword>
<evidence type="ECO:0000259" key="29">
    <source>
        <dbReference type="PROSITE" id="PS50222"/>
    </source>
</evidence>